<sequence length="315" mass="36263">MVPVRQTISVVTGCFNEVENLPEFYRRIRAVLLEYPEFDYEFIVADNCSTDGSRELLRKMAAADPRFRVILNAANFGHIRSPFNALLHARGDVALYICSDLQEPPELLGRFIQEWKNGAEVVCAVKSASQENPVMFAIRRFYYRLIGYFSDVPQLQDFTGFGLYGRRFLEALRLYHEPYPYFRGLVAEIGFRRVEVPFVQERRKHGRTKNNFFSLYDMAMTGFVNHTKLPLRLAVFCGFALAGVSLLVALGYFIYKLCYWDTFQLGLAPLVIGLFFFSAVQLIFIGIIGEYIGAIWTQVKNKPLAIEEEKINFDE</sequence>
<dbReference type="PANTHER" id="PTHR48090:SF1">
    <property type="entry name" value="PROPHAGE BACTOPRENOL GLUCOSYL TRANSFERASE HOMOLOG"/>
    <property type="match status" value="1"/>
</dbReference>
<reference evidence="9 10" key="1">
    <citation type="submission" date="2018-04" db="EMBL/GenBank/DDBJ databases">
        <title>Genomic Encyclopedia of Type Strains, Phase IV (KMG-IV): sequencing the most valuable type-strain genomes for metagenomic binning, comparative biology and taxonomic classification.</title>
        <authorList>
            <person name="Goeker M."/>
        </authorList>
    </citation>
    <scope>NUCLEOTIDE SEQUENCE [LARGE SCALE GENOMIC DNA]</scope>
    <source>
        <strain evidence="9 10">DSM 14823</strain>
    </source>
</reference>
<dbReference type="InterPro" id="IPR001173">
    <property type="entry name" value="Glyco_trans_2-like"/>
</dbReference>
<evidence type="ECO:0000256" key="3">
    <source>
        <dbReference type="ARBA" id="ARBA00022679"/>
    </source>
</evidence>
<evidence type="ECO:0000256" key="4">
    <source>
        <dbReference type="ARBA" id="ARBA00022692"/>
    </source>
</evidence>
<dbReference type="SUPFAM" id="SSF53448">
    <property type="entry name" value="Nucleotide-diphospho-sugar transferases"/>
    <property type="match status" value="1"/>
</dbReference>
<dbReference type="GO" id="GO:0016757">
    <property type="term" value="F:glycosyltransferase activity"/>
    <property type="evidence" value="ECO:0007669"/>
    <property type="project" value="UniProtKB-KW"/>
</dbReference>
<dbReference type="OrthoDB" id="9807778at2"/>
<dbReference type="PANTHER" id="PTHR48090">
    <property type="entry name" value="UNDECAPRENYL-PHOSPHATE 4-DEOXY-4-FORMAMIDO-L-ARABINOSE TRANSFERASE-RELATED"/>
    <property type="match status" value="1"/>
</dbReference>
<organism evidence="9 10">
    <name type="scientific">Victivallis vadensis</name>
    <dbReference type="NCBI Taxonomy" id="172901"/>
    <lineage>
        <taxon>Bacteria</taxon>
        <taxon>Pseudomonadati</taxon>
        <taxon>Lentisphaerota</taxon>
        <taxon>Lentisphaeria</taxon>
        <taxon>Victivallales</taxon>
        <taxon>Victivallaceae</taxon>
        <taxon>Victivallis</taxon>
    </lineage>
</organism>
<dbReference type="Proteomes" id="UP000245959">
    <property type="component" value="Unassembled WGS sequence"/>
</dbReference>
<keyword evidence="4 7" id="KW-0812">Transmembrane</keyword>
<protein>
    <submittedName>
        <fullName evidence="9">Glycosyltransferase involved in cell wall biosynthesis</fullName>
    </submittedName>
</protein>
<dbReference type="EMBL" id="QEKH01000050">
    <property type="protein sequence ID" value="PVY33591.1"/>
    <property type="molecule type" value="Genomic_DNA"/>
</dbReference>
<evidence type="ECO:0000256" key="7">
    <source>
        <dbReference type="SAM" id="Phobius"/>
    </source>
</evidence>
<dbReference type="InterPro" id="IPR029044">
    <property type="entry name" value="Nucleotide-diphossugar_trans"/>
</dbReference>
<dbReference type="Pfam" id="PF00535">
    <property type="entry name" value="Glycos_transf_2"/>
    <property type="match status" value="1"/>
</dbReference>
<dbReference type="InterPro" id="IPR050256">
    <property type="entry name" value="Glycosyltransferase_2"/>
</dbReference>
<dbReference type="AlphaFoldDB" id="A0A2U1ADH3"/>
<evidence type="ECO:0000256" key="5">
    <source>
        <dbReference type="ARBA" id="ARBA00022989"/>
    </source>
</evidence>
<name>A0A2U1ADH3_9BACT</name>
<evidence type="ECO:0000256" key="6">
    <source>
        <dbReference type="ARBA" id="ARBA00023136"/>
    </source>
</evidence>
<feature type="domain" description="Glycosyltransferase 2-like" evidence="8">
    <location>
        <begin position="9"/>
        <end position="167"/>
    </location>
</feature>
<accession>A0A2U1ADH3</accession>
<keyword evidence="5 7" id="KW-1133">Transmembrane helix</keyword>
<keyword evidence="10" id="KW-1185">Reference proteome</keyword>
<dbReference type="CDD" id="cd04187">
    <property type="entry name" value="DPM1_like_bac"/>
    <property type="match status" value="1"/>
</dbReference>
<dbReference type="GO" id="GO:0005886">
    <property type="term" value="C:plasma membrane"/>
    <property type="evidence" value="ECO:0007669"/>
    <property type="project" value="TreeGrafter"/>
</dbReference>
<dbReference type="Gene3D" id="3.90.550.10">
    <property type="entry name" value="Spore Coat Polysaccharide Biosynthesis Protein SpsA, Chain A"/>
    <property type="match status" value="1"/>
</dbReference>
<evidence type="ECO:0000313" key="9">
    <source>
        <dbReference type="EMBL" id="PVY33591.1"/>
    </source>
</evidence>
<comment type="subcellular location">
    <subcellularLocation>
        <location evidence="1">Membrane</location>
        <topology evidence="1">Multi-pass membrane protein</topology>
    </subcellularLocation>
</comment>
<evidence type="ECO:0000256" key="1">
    <source>
        <dbReference type="ARBA" id="ARBA00004141"/>
    </source>
</evidence>
<comment type="caution">
    <text evidence="9">The sequence shown here is derived from an EMBL/GenBank/DDBJ whole genome shotgun (WGS) entry which is preliminary data.</text>
</comment>
<keyword evidence="2" id="KW-0328">Glycosyltransferase</keyword>
<keyword evidence="3 9" id="KW-0808">Transferase</keyword>
<proteinExistence type="predicted"/>
<gene>
    <name evidence="9" type="ORF">C8D82_15010</name>
</gene>
<evidence type="ECO:0000313" key="10">
    <source>
        <dbReference type="Proteomes" id="UP000245959"/>
    </source>
</evidence>
<keyword evidence="6 7" id="KW-0472">Membrane</keyword>
<evidence type="ECO:0000256" key="2">
    <source>
        <dbReference type="ARBA" id="ARBA00022676"/>
    </source>
</evidence>
<evidence type="ECO:0000259" key="8">
    <source>
        <dbReference type="Pfam" id="PF00535"/>
    </source>
</evidence>
<feature type="transmembrane region" description="Helical" evidence="7">
    <location>
        <begin position="267"/>
        <end position="292"/>
    </location>
</feature>
<feature type="transmembrane region" description="Helical" evidence="7">
    <location>
        <begin position="233"/>
        <end position="255"/>
    </location>
</feature>